<keyword evidence="4" id="KW-0720">Serine protease</keyword>
<dbReference type="InterPro" id="IPR001314">
    <property type="entry name" value="Peptidase_S1A"/>
</dbReference>
<dbReference type="AlphaFoldDB" id="A0ABD2WIU9"/>
<gene>
    <name evidence="8" type="ORF">TKK_012301</name>
</gene>
<feature type="domain" description="Peptidase S1" evidence="7">
    <location>
        <begin position="29"/>
        <end position="274"/>
    </location>
</feature>
<dbReference type="InterPro" id="IPR050430">
    <property type="entry name" value="Peptidase_S1"/>
</dbReference>
<keyword evidence="5" id="KW-1015">Disulfide bond</keyword>
<dbReference type="GO" id="GO:0008236">
    <property type="term" value="F:serine-type peptidase activity"/>
    <property type="evidence" value="ECO:0007669"/>
    <property type="project" value="UniProtKB-KW"/>
</dbReference>
<dbReference type="PROSITE" id="PS50240">
    <property type="entry name" value="TRYPSIN_DOM"/>
    <property type="match status" value="1"/>
</dbReference>
<proteinExistence type="inferred from homology"/>
<dbReference type="FunFam" id="2.40.10.10:FF:000068">
    <property type="entry name" value="transmembrane protease serine 2"/>
    <property type="match status" value="1"/>
</dbReference>
<feature type="signal peptide" evidence="6">
    <location>
        <begin position="1"/>
        <end position="20"/>
    </location>
</feature>
<evidence type="ECO:0000313" key="8">
    <source>
        <dbReference type="EMBL" id="KAL3393023.1"/>
    </source>
</evidence>
<dbReference type="GO" id="GO:0006508">
    <property type="term" value="P:proteolysis"/>
    <property type="evidence" value="ECO:0007669"/>
    <property type="project" value="UniProtKB-KW"/>
</dbReference>
<dbReference type="PRINTS" id="PR00722">
    <property type="entry name" value="CHYMOTRYPSIN"/>
</dbReference>
<comment type="caution">
    <text evidence="8">The sequence shown here is derived from an EMBL/GenBank/DDBJ whole genome shotgun (WGS) entry which is preliminary data.</text>
</comment>
<dbReference type="Gene3D" id="2.40.10.10">
    <property type="entry name" value="Trypsin-like serine proteases"/>
    <property type="match status" value="1"/>
</dbReference>
<evidence type="ECO:0000313" key="9">
    <source>
        <dbReference type="Proteomes" id="UP001627154"/>
    </source>
</evidence>
<keyword evidence="9" id="KW-1185">Reference proteome</keyword>
<feature type="chain" id="PRO_5044863262" description="Peptidase S1 domain-containing protein" evidence="6">
    <location>
        <begin position="21"/>
        <end position="282"/>
    </location>
</feature>
<accession>A0ABD2WIU9</accession>
<dbReference type="EMBL" id="JBJJXI010000100">
    <property type="protein sequence ID" value="KAL3393023.1"/>
    <property type="molecule type" value="Genomic_DNA"/>
</dbReference>
<dbReference type="SUPFAM" id="SSF50494">
    <property type="entry name" value="Trypsin-like serine proteases"/>
    <property type="match status" value="1"/>
</dbReference>
<keyword evidence="2" id="KW-0645">Protease</keyword>
<dbReference type="InterPro" id="IPR009003">
    <property type="entry name" value="Peptidase_S1_PA"/>
</dbReference>
<dbReference type="Pfam" id="PF00089">
    <property type="entry name" value="Trypsin"/>
    <property type="match status" value="1"/>
</dbReference>
<dbReference type="PANTHER" id="PTHR24276">
    <property type="entry name" value="POLYSERASE-RELATED"/>
    <property type="match status" value="1"/>
</dbReference>
<dbReference type="InterPro" id="IPR001254">
    <property type="entry name" value="Trypsin_dom"/>
</dbReference>
<sequence length="282" mass="30962">MKLVHEIVLVVLAIIGAVSAGRLSHFYKIAQGGVAPAGRHPYQCYLRFDVRGLQDDLLCGASVINDRYLLTAAHCADYNLEKVHMEVVCGATNRKNPEALGVYQVEQLIQHEGFETIKGTTEVAANDLALVRVSKPIQFSDKVRPIELATKPIAPRSQVHAVGYGFTVKDQATQEQLREVDLKVVDRETCQAKWTELNIQLRDGMLCVAGAVKEYGDKHSFKGMCPGDSGSSATANNVLVGIMSAGNACGDSYLHPNIFMDVSYYSDWIKATIKSNDEKFKN</sequence>
<evidence type="ECO:0000256" key="5">
    <source>
        <dbReference type="ARBA" id="ARBA00023157"/>
    </source>
</evidence>
<dbReference type="InterPro" id="IPR018114">
    <property type="entry name" value="TRYPSIN_HIS"/>
</dbReference>
<dbReference type="InterPro" id="IPR043504">
    <property type="entry name" value="Peptidase_S1_PA_chymotrypsin"/>
</dbReference>
<protein>
    <recommendedName>
        <fullName evidence="7">Peptidase S1 domain-containing protein</fullName>
    </recommendedName>
</protein>
<organism evidence="8 9">
    <name type="scientific">Trichogramma kaykai</name>
    <dbReference type="NCBI Taxonomy" id="54128"/>
    <lineage>
        <taxon>Eukaryota</taxon>
        <taxon>Metazoa</taxon>
        <taxon>Ecdysozoa</taxon>
        <taxon>Arthropoda</taxon>
        <taxon>Hexapoda</taxon>
        <taxon>Insecta</taxon>
        <taxon>Pterygota</taxon>
        <taxon>Neoptera</taxon>
        <taxon>Endopterygota</taxon>
        <taxon>Hymenoptera</taxon>
        <taxon>Apocrita</taxon>
        <taxon>Proctotrupomorpha</taxon>
        <taxon>Chalcidoidea</taxon>
        <taxon>Trichogrammatidae</taxon>
        <taxon>Trichogramma</taxon>
    </lineage>
</organism>
<evidence type="ECO:0000256" key="4">
    <source>
        <dbReference type="ARBA" id="ARBA00022825"/>
    </source>
</evidence>
<evidence type="ECO:0000259" key="7">
    <source>
        <dbReference type="PROSITE" id="PS50240"/>
    </source>
</evidence>
<evidence type="ECO:0000256" key="6">
    <source>
        <dbReference type="SAM" id="SignalP"/>
    </source>
</evidence>
<evidence type="ECO:0000256" key="3">
    <source>
        <dbReference type="ARBA" id="ARBA00022801"/>
    </source>
</evidence>
<evidence type="ECO:0000256" key="2">
    <source>
        <dbReference type="ARBA" id="ARBA00022670"/>
    </source>
</evidence>
<keyword evidence="3" id="KW-0378">Hydrolase</keyword>
<dbReference type="SMART" id="SM00020">
    <property type="entry name" value="Tryp_SPc"/>
    <property type="match status" value="1"/>
</dbReference>
<reference evidence="8 9" key="1">
    <citation type="journal article" date="2024" name="bioRxiv">
        <title>A reference genome for Trichogramma kaykai: A tiny desert-dwelling parasitoid wasp with competing sex-ratio distorters.</title>
        <authorList>
            <person name="Culotta J."/>
            <person name="Lindsey A.R."/>
        </authorList>
    </citation>
    <scope>NUCLEOTIDE SEQUENCE [LARGE SCALE GENOMIC DNA]</scope>
    <source>
        <strain evidence="8 9">KSX58</strain>
    </source>
</reference>
<comment type="similarity">
    <text evidence="1">Belongs to the peptidase S1 family.</text>
</comment>
<dbReference type="PANTHER" id="PTHR24276:SF96">
    <property type="entry name" value="PEPTIDASE S1 DOMAIN-CONTAINING PROTEIN"/>
    <property type="match status" value="1"/>
</dbReference>
<dbReference type="Proteomes" id="UP001627154">
    <property type="component" value="Unassembled WGS sequence"/>
</dbReference>
<dbReference type="PROSITE" id="PS00134">
    <property type="entry name" value="TRYPSIN_HIS"/>
    <property type="match status" value="1"/>
</dbReference>
<evidence type="ECO:0000256" key="1">
    <source>
        <dbReference type="ARBA" id="ARBA00007664"/>
    </source>
</evidence>
<dbReference type="CDD" id="cd00190">
    <property type="entry name" value="Tryp_SPc"/>
    <property type="match status" value="1"/>
</dbReference>
<keyword evidence="6" id="KW-0732">Signal</keyword>
<name>A0ABD2WIU9_9HYME</name>